<proteinExistence type="predicted"/>
<name>A0A512L3Q0_9PROT</name>
<evidence type="ECO:0000313" key="3">
    <source>
        <dbReference type="Proteomes" id="UP000321337"/>
    </source>
</evidence>
<dbReference type="Proteomes" id="UP000321337">
    <property type="component" value="Unassembled WGS sequence"/>
</dbReference>
<protein>
    <submittedName>
        <fullName evidence="2">Uncharacterized protein</fullName>
    </submittedName>
</protein>
<evidence type="ECO:0000256" key="1">
    <source>
        <dbReference type="SAM" id="MobiDB-lite"/>
    </source>
</evidence>
<feature type="region of interest" description="Disordered" evidence="1">
    <location>
        <begin position="79"/>
        <end position="108"/>
    </location>
</feature>
<dbReference type="RefSeq" id="WP_147069944.1">
    <property type="nucleotide sequence ID" value="NZ_AP021884.1"/>
</dbReference>
<dbReference type="EMBL" id="BKAD01000002">
    <property type="protein sequence ID" value="GEP29097.1"/>
    <property type="molecule type" value="Genomic_DNA"/>
</dbReference>
<gene>
    <name evidence="2" type="ORF">TPL01_02350</name>
</gene>
<comment type="caution">
    <text evidence="2">The sequence shown here is derived from an EMBL/GenBank/DDBJ whole genome shotgun (WGS) entry which is preliminary data.</text>
</comment>
<keyword evidence="3" id="KW-1185">Reference proteome</keyword>
<dbReference type="AlphaFoldDB" id="A0A512L3Q0"/>
<feature type="compositionally biased region" description="Polar residues" evidence="1">
    <location>
        <begin position="29"/>
        <end position="39"/>
    </location>
</feature>
<feature type="region of interest" description="Disordered" evidence="1">
    <location>
        <begin position="1"/>
        <end position="56"/>
    </location>
</feature>
<feature type="compositionally biased region" description="Low complexity" evidence="1">
    <location>
        <begin position="1"/>
        <end position="10"/>
    </location>
</feature>
<evidence type="ECO:0000313" key="2">
    <source>
        <dbReference type="EMBL" id="GEP29097.1"/>
    </source>
</evidence>
<organism evidence="2 3">
    <name type="scientific">Sulfuriferula plumbiphila</name>
    <dbReference type="NCBI Taxonomy" id="171865"/>
    <lineage>
        <taxon>Bacteria</taxon>
        <taxon>Pseudomonadati</taxon>
        <taxon>Pseudomonadota</taxon>
        <taxon>Betaproteobacteria</taxon>
        <taxon>Nitrosomonadales</taxon>
        <taxon>Sulfuricellaceae</taxon>
        <taxon>Sulfuriferula</taxon>
    </lineage>
</organism>
<sequence length="108" mass="11897">MPARPRSAPEPARRRQASCFTFKPAPTRDTPSGILNSAAGNPGFPHQRSAGRRFHESPLESYRKLGHYFAARVFDDACREMPGNDYNTEKRPSPAQPGRAVSNSAGTR</sequence>
<dbReference type="OrthoDB" id="100544at2"/>
<reference evidence="2 3" key="1">
    <citation type="submission" date="2019-07" db="EMBL/GenBank/DDBJ databases">
        <title>Whole genome shotgun sequence of Thiobacillus plumbophilus NBRC 107929.</title>
        <authorList>
            <person name="Hosoyama A."/>
            <person name="Uohara A."/>
            <person name="Ohji S."/>
            <person name="Ichikawa N."/>
        </authorList>
    </citation>
    <scope>NUCLEOTIDE SEQUENCE [LARGE SCALE GENOMIC DNA]</scope>
    <source>
        <strain evidence="2 3">NBRC 107929</strain>
    </source>
</reference>
<accession>A0A512L3Q0</accession>